<dbReference type="SUPFAM" id="SSF55811">
    <property type="entry name" value="Nudix"/>
    <property type="match status" value="1"/>
</dbReference>
<dbReference type="Gene3D" id="3.90.79.10">
    <property type="entry name" value="Nucleoside Triphosphate Pyrophosphohydrolase"/>
    <property type="match status" value="1"/>
</dbReference>
<sequence length="164" mass="18696">MDGFRFLKGAKMTHPTTGITLEYLDKSNAVCFVLFNETKEKVILVKQFRPGPKDYTLEVVAGLIDAGENPETAAFRELREETGYTEDDITDFRKLEKGLFVSPGYTTENLYFFSARLKSDSIKPKELDLDEGEELEVEWVPVKDIVEKSNDMKTLFGVTYFLGK</sequence>
<dbReference type="InterPro" id="IPR000086">
    <property type="entry name" value="NUDIX_hydrolase_dom"/>
</dbReference>
<dbReference type="PROSITE" id="PS00893">
    <property type="entry name" value="NUDIX_BOX"/>
    <property type="match status" value="1"/>
</dbReference>
<name>A0A510JCT7_9FUSO</name>
<protein>
    <submittedName>
        <fullName evidence="4">NUDIX hydrolase</fullName>
    </submittedName>
</protein>
<evidence type="ECO:0000256" key="1">
    <source>
        <dbReference type="ARBA" id="ARBA00001946"/>
    </source>
</evidence>
<dbReference type="STRING" id="714315.GCA_000516535_00958"/>
<dbReference type="AlphaFoldDB" id="A0A510JCT7"/>
<accession>A0A510JCT7</accession>
<dbReference type="OrthoDB" id="9806150at2"/>
<dbReference type="PANTHER" id="PTHR11839:SF18">
    <property type="entry name" value="NUDIX HYDROLASE DOMAIN-CONTAINING PROTEIN"/>
    <property type="match status" value="1"/>
</dbReference>
<dbReference type="PANTHER" id="PTHR11839">
    <property type="entry name" value="UDP/ADP-SUGAR PYROPHOSPHATASE"/>
    <property type="match status" value="1"/>
</dbReference>
<dbReference type="GO" id="GO:0005829">
    <property type="term" value="C:cytosol"/>
    <property type="evidence" value="ECO:0007669"/>
    <property type="project" value="TreeGrafter"/>
</dbReference>
<evidence type="ECO:0000313" key="4">
    <source>
        <dbReference type="EMBL" id="BBM36035.1"/>
    </source>
</evidence>
<feature type="domain" description="Nudix hydrolase" evidence="3">
    <location>
        <begin position="25"/>
        <end position="162"/>
    </location>
</feature>
<evidence type="ECO:0000313" key="5">
    <source>
        <dbReference type="Proteomes" id="UP000321606"/>
    </source>
</evidence>
<organism evidence="4 5">
    <name type="scientific">Pseudoleptotrichia goodfellowii</name>
    <dbReference type="NCBI Taxonomy" id="157692"/>
    <lineage>
        <taxon>Bacteria</taxon>
        <taxon>Fusobacteriati</taxon>
        <taxon>Fusobacteriota</taxon>
        <taxon>Fusobacteriia</taxon>
        <taxon>Fusobacteriales</taxon>
        <taxon>Leptotrichiaceae</taxon>
        <taxon>Pseudoleptotrichia</taxon>
    </lineage>
</organism>
<dbReference type="PROSITE" id="PS51462">
    <property type="entry name" value="NUDIX"/>
    <property type="match status" value="1"/>
</dbReference>
<dbReference type="EMBL" id="AP019822">
    <property type="protein sequence ID" value="BBM36035.1"/>
    <property type="molecule type" value="Genomic_DNA"/>
</dbReference>
<comment type="cofactor">
    <cofactor evidence="1">
        <name>Mg(2+)</name>
        <dbReference type="ChEBI" id="CHEBI:18420"/>
    </cofactor>
</comment>
<evidence type="ECO:0000259" key="3">
    <source>
        <dbReference type="PROSITE" id="PS51462"/>
    </source>
</evidence>
<dbReference type="Proteomes" id="UP000321606">
    <property type="component" value="Chromosome"/>
</dbReference>
<evidence type="ECO:0000256" key="2">
    <source>
        <dbReference type="ARBA" id="ARBA00022801"/>
    </source>
</evidence>
<dbReference type="Pfam" id="PF00293">
    <property type="entry name" value="NUDIX"/>
    <property type="match status" value="1"/>
</dbReference>
<dbReference type="GO" id="GO:0019693">
    <property type="term" value="P:ribose phosphate metabolic process"/>
    <property type="evidence" value="ECO:0007669"/>
    <property type="project" value="TreeGrafter"/>
</dbReference>
<proteinExistence type="predicted"/>
<dbReference type="KEGG" id="lgo:JCM16774_0967"/>
<dbReference type="GO" id="GO:0016787">
    <property type="term" value="F:hydrolase activity"/>
    <property type="evidence" value="ECO:0007669"/>
    <property type="project" value="UniProtKB-KW"/>
</dbReference>
<gene>
    <name evidence="4" type="ORF">JCM16774_0967</name>
</gene>
<dbReference type="GO" id="GO:0006753">
    <property type="term" value="P:nucleoside phosphate metabolic process"/>
    <property type="evidence" value="ECO:0007669"/>
    <property type="project" value="TreeGrafter"/>
</dbReference>
<dbReference type="InterPro" id="IPR015797">
    <property type="entry name" value="NUDIX_hydrolase-like_dom_sf"/>
</dbReference>
<keyword evidence="2 4" id="KW-0378">Hydrolase</keyword>
<dbReference type="InterPro" id="IPR020084">
    <property type="entry name" value="NUDIX_hydrolase_CS"/>
</dbReference>
<dbReference type="RefSeq" id="WP_026737442.1">
    <property type="nucleotide sequence ID" value="NZ_AP019822.1"/>
</dbReference>
<dbReference type="CDD" id="cd03424">
    <property type="entry name" value="NUDIX_ADPRase_Nudt5_UGPPase_Nudt14"/>
    <property type="match status" value="1"/>
</dbReference>
<reference evidence="4 5" key="1">
    <citation type="submission" date="2019-07" db="EMBL/GenBank/DDBJ databases">
        <title>Complete Genome Sequence of Leptotrichia goodfellowii Strain JCM 16774.</title>
        <authorList>
            <person name="Watanabe S."/>
            <person name="Cui L."/>
        </authorList>
    </citation>
    <scope>NUCLEOTIDE SEQUENCE [LARGE SCALE GENOMIC DNA]</scope>
    <source>
        <strain evidence="4 5">JCM16774</strain>
    </source>
</reference>